<dbReference type="SUPFAM" id="SSF52540">
    <property type="entry name" value="P-loop containing nucleoside triphosphate hydrolases"/>
    <property type="match status" value="1"/>
</dbReference>
<dbReference type="Gene3D" id="3.40.50.300">
    <property type="entry name" value="P-loop containing nucleotide triphosphate hydrolases"/>
    <property type="match status" value="1"/>
</dbReference>
<reference evidence="1 2" key="1">
    <citation type="submission" date="2023-12" db="EMBL/GenBank/DDBJ databases">
        <title>Description of new species of Mycobacterium terrae complex isolated from sewage at the Sao Paulo Zoological Park Foundation in Brazil.</title>
        <authorList>
            <person name="Romagnoli C.L."/>
            <person name="Conceicao E.C."/>
            <person name="Machado E."/>
            <person name="Barreto L.B.P.F."/>
            <person name="Sharma A."/>
            <person name="Silva N.M."/>
            <person name="Marques L.E."/>
            <person name="Juliana M.A."/>
            <person name="Lourenco M.C.S."/>
            <person name="Digiampietri L.A."/>
            <person name="Suffys P.N."/>
            <person name="Viana-Niero C."/>
        </authorList>
    </citation>
    <scope>NUCLEOTIDE SEQUENCE [LARGE SCALE GENOMIC DNA]</scope>
    <source>
        <strain evidence="1 2">MYC098</strain>
    </source>
</reference>
<dbReference type="EMBL" id="JAYJJR010000009">
    <property type="protein sequence ID" value="MEB3022250.1"/>
    <property type="molecule type" value="Genomic_DNA"/>
</dbReference>
<name>A0ABU5XIX9_9MYCO</name>
<organism evidence="1 2">
    <name type="scientific">[Mycobacterium] crassicus</name>
    <dbReference type="NCBI Taxonomy" id="2872309"/>
    <lineage>
        <taxon>Bacteria</taxon>
        <taxon>Bacillati</taxon>
        <taxon>Actinomycetota</taxon>
        <taxon>Actinomycetes</taxon>
        <taxon>Mycobacteriales</taxon>
        <taxon>Mycobacteriaceae</taxon>
        <taxon>Mycolicibacter</taxon>
    </lineage>
</organism>
<dbReference type="InterPro" id="IPR011990">
    <property type="entry name" value="TPR-like_helical_dom_sf"/>
</dbReference>
<dbReference type="Proteomes" id="UP001299596">
    <property type="component" value="Unassembled WGS sequence"/>
</dbReference>
<dbReference type="InterPro" id="IPR027417">
    <property type="entry name" value="P-loop_NTPase"/>
</dbReference>
<dbReference type="Gene3D" id="1.25.40.10">
    <property type="entry name" value="Tetratricopeptide repeat domain"/>
    <property type="match status" value="1"/>
</dbReference>
<comment type="caution">
    <text evidence="1">The sequence shown here is derived from an EMBL/GenBank/DDBJ whole genome shotgun (WGS) entry which is preliminary data.</text>
</comment>
<evidence type="ECO:0000313" key="2">
    <source>
        <dbReference type="Proteomes" id="UP001299596"/>
    </source>
</evidence>
<keyword evidence="2" id="KW-1185">Reference proteome</keyword>
<sequence length="442" mass="48560">MADSEPVIVVLGPFGGGTSAVGGVLRHLGVFMGRGFDWAWREPHETWEDSRISTLFRRAFTVPGGRLHIDADILIAKLRDWSDGHRQAARAAGQPPGVNQPLLCVALDDLRAAWGGPVVPVVVDRSVHDAVRTLNRLGWWADEQERLASVTHLIAERDRALAGTAPIRVDFDDLCAEPDAVIRRLATELGLSVTDAQVDEAVVSVVQATDVGGGDPYGENLLLARVERDPDDRPAINLLAQLYYGILDDPARARTWYARWLETSDGSPEVIYEAKYRLAKSMDKCGDPRPQVRDAYLRAYECRPTRAEPLYAIARRYHIDAEYRLGHLFASRAAAIPLPEGDLLLDQPDVYTWKALDEQAVCASQCGEHPEAFALFRRLVAQPETPDAHRPRMANNRDFSVPAMLAAASSYPEAVVRGLPASRPDSGVTVSVIAGPDRGEVE</sequence>
<proteinExistence type="predicted"/>
<feature type="non-terminal residue" evidence="1">
    <location>
        <position position="442"/>
    </location>
</feature>
<evidence type="ECO:0008006" key="3">
    <source>
        <dbReference type="Google" id="ProtNLM"/>
    </source>
</evidence>
<protein>
    <recommendedName>
        <fullName evidence="3">Sulfotransferase family protein</fullName>
    </recommendedName>
</protein>
<accession>A0ABU5XIX9</accession>
<evidence type="ECO:0000313" key="1">
    <source>
        <dbReference type="EMBL" id="MEB3022250.1"/>
    </source>
</evidence>
<gene>
    <name evidence="1" type="ORF">K6T79_14485</name>
</gene>